<accession>A0A3G8HB68</accession>
<dbReference type="Proteomes" id="UP000270411">
    <property type="component" value="Plasmid unnamed2"/>
</dbReference>
<evidence type="ECO:0000313" key="3">
    <source>
        <dbReference type="Proteomes" id="UP000270411"/>
    </source>
</evidence>
<dbReference type="InterPro" id="IPR001387">
    <property type="entry name" value="Cro/C1-type_HTH"/>
</dbReference>
<dbReference type="EMBL" id="CP033971">
    <property type="protein sequence ID" value="AZG17360.1"/>
    <property type="molecule type" value="Genomic_DNA"/>
</dbReference>
<gene>
    <name evidence="2" type="ORF">EHF44_27855</name>
</gene>
<keyword evidence="2" id="KW-0614">Plasmid</keyword>
<sequence>MVKAALERLGQRLIVARKLREMTQEQLAAFADVSPSTLRSLEDGADGVSMGNFLKVMQGLQLLDQLEHLLDPKDDPEAVAFAERQLGRRR</sequence>
<evidence type="ECO:0000313" key="2">
    <source>
        <dbReference type="EMBL" id="AZG17360.1"/>
    </source>
</evidence>
<protein>
    <submittedName>
        <fullName evidence="2">XRE family transcriptional regulator</fullName>
    </submittedName>
</protein>
<geneLocation type="plasmid" evidence="2">
    <name>unnamed2</name>
</geneLocation>
<reference evidence="3" key="1">
    <citation type="submission" date="2018-11" db="EMBL/GenBank/DDBJ databases">
        <title>FDA dAtabase for Regulatory Grade micrObial Sequences (FDA-ARGOS): Supporting development and validation of Infectious Disease Dx tests.</title>
        <authorList>
            <person name="Goldberg B."/>
            <person name="Campos J."/>
            <person name="Tallon L."/>
            <person name="Sadzewicz L."/>
            <person name="Zhao X."/>
            <person name="Vavikolanu K."/>
            <person name="Mehta A."/>
            <person name="Aluvathingal J."/>
            <person name="Nadendla S."/>
            <person name="Geyer C."/>
            <person name="Nandy P."/>
            <person name="Yan Y."/>
            <person name="Sichtig H."/>
        </authorList>
    </citation>
    <scope>NUCLEOTIDE SEQUENCE [LARGE SCALE GENOMIC DNA]</scope>
    <source>
        <strain evidence="3">FDAARGOS_614</strain>
        <plasmid evidence="3">unnamed2</plasmid>
    </source>
</reference>
<dbReference type="SMART" id="SM00530">
    <property type="entry name" value="HTH_XRE"/>
    <property type="match status" value="1"/>
</dbReference>
<dbReference type="KEGG" id="cpau:EHF44_27855"/>
<dbReference type="CDD" id="cd00093">
    <property type="entry name" value="HTH_XRE"/>
    <property type="match status" value="1"/>
</dbReference>
<dbReference type="OrthoDB" id="8912686at2"/>
<dbReference type="PROSITE" id="PS50943">
    <property type="entry name" value="HTH_CROC1"/>
    <property type="match status" value="1"/>
</dbReference>
<feature type="domain" description="HTH cro/C1-type" evidence="1">
    <location>
        <begin position="13"/>
        <end position="66"/>
    </location>
</feature>
<dbReference type="GO" id="GO:0003677">
    <property type="term" value="F:DNA binding"/>
    <property type="evidence" value="ECO:0007669"/>
    <property type="project" value="InterPro"/>
</dbReference>
<dbReference type="SUPFAM" id="SSF47413">
    <property type="entry name" value="lambda repressor-like DNA-binding domains"/>
    <property type="match status" value="1"/>
</dbReference>
<organism evidence="2 3">
    <name type="scientific">Cupriavidus pauculus</name>
    <dbReference type="NCBI Taxonomy" id="82633"/>
    <lineage>
        <taxon>Bacteria</taxon>
        <taxon>Pseudomonadati</taxon>
        <taxon>Pseudomonadota</taxon>
        <taxon>Betaproteobacteria</taxon>
        <taxon>Burkholderiales</taxon>
        <taxon>Burkholderiaceae</taxon>
        <taxon>Cupriavidus</taxon>
    </lineage>
</organism>
<name>A0A3G8HB68_9BURK</name>
<evidence type="ECO:0000259" key="1">
    <source>
        <dbReference type="PROSITE" id="PS50943"/>
    </source>
</evidence>
<dbReference type="AlphaFoldDB" id="A0A3G8HB68"/>
<dbReference type="Pfam" id="PF01381">
    <property type="entry name" value="HTH_3"/>
    <property type="match status" value="1"/>
</dbReference>
<dbReference type="Gene3D" id="1.10.260.40">
    <property type="entry name" value="lambda repressor-like DNA-binding domains"/>
    <property type="match status" value="1"/>
</dbReference>
<proteinExistence type="predicted"/>
<dbReference type="InterPro" id="IPR010982">
    <property type="entry name" value="Lambda_DNA-bd_dom_sf"/>
</dbReference>